<evidence type="ECO:0000259" key="2">
    <source>
        <dbReference type="Pfam" id="PF13676"/>
    </source>
</evidence>
<dbReference type="SUPFAM" id="SSF52200">
    <property type="entry name" value="Toll/Interleukin receptor TIR domain"/>
    <property type="match status" value="1"/>
</dbReference>
<dbReference type="Pfam" id="PF13676">
    <property type="entry name" value="TIR_2"/>
    <property type="match status" value="1"/>
</dbReference>
<reference evidence="3 4" key="1">
    <citation type="submission" date="2015-01" db="EMBL/GenBank/DDBJ databases">
        <authorList>
            <person name="Xiang T."/>
            <person name="Song Y."/>
            <person name="Huang L."/>
            <person name="Wang B."/>
            <person name="Wu P."/>
        </authorList>
    </citation>
    <scope>NUCLEOTIDE SEQUENCE [LARGE SCALE GENOMIC DNA]</scope>
    <source>
        <strain evidence="3 4">CcD38</strain>
    </source>
</reference>
<accession>A0A0B7I216</accession>
<protein>
    <recommendedName>
        <fullName evidence="2">TIR domain-containing protein</fullName>
    </recommendedName>
</protein>
<evidence type="ECO:0000313" key="3">
    <source>
        <dbReference type="EMBL" id="CEN45690.1"/>
    </source>
</evidence>
<sequence>MKIFISWSGETSQKIASLIKDFIPKVIQSAKPYYTPDDIEKGMKWETEINQHLAKCTMGLICLTKDNTNKPWILFEAGALSNRLEKAKVCPILFGINKAEVTGPLSTFQLTEFTRDDFLKLIKSINNSLDESIDETNLIEIYNAFFSSLEKEIKNIISEGMSIKKDPKAKRPERDILEEILLLLRRQERRITLLEEEREKVIQRRKFKETEYTMDSSFKPGDKVYAPEYGMGTVKRVDDGFLMVIFSEKGKIARTAMLSESDCIKVID</sequence>
<dbReference type="AlphaFoldDB" id="A0A0B7I216"/>
<keyword evidence="4" id="KW-1185">Reference proteome</keyword>
<dbReference type="Gene3D" id="3.40.50.10140">
    <property type="entry name" value="Toll/interleukin-1 receptor homology (TIR) domain"/>
    <property type="match status" value="1"/>
</dbReference>
<organism evidence="3 4">
    <name type="scientific">Capnocytophaga canis</name>
    <dbReference type="NCBI Taxonomy" id="1848903"/>
    <lineage>
        <taxon>Bacteria</taxon>
        <taxon>Pseudomonadati</taxon>
        <taxon>Bacteroidota</taxon>
        <taxon>Flavobacteriia</taxon>
        <taxon>Flavobacteriales</taxon>
        <taxon>Flavobacteriaceae</taxon>
        <taxon>Capnocytophaga</taxon>
    </lineage>
</organism>
<evidence type="ECO:0000256" key="1">
    <source>
        <dbReference type="SAM" id="Coils"/>
    </source>
</evidence>
<feature type="coiled-coil region" evidence="1">
    <location>
        <begin position="177"/>
        <end position="211"/>
    </location>
</feature>
<dbReference type="EMBL" id="CDOI01000137">
    <property type="protein sequence ID" value="CEN45690.1"/>
    <property type="molecule type" value="Genomic_DNA"/>
</dbReference>
<dbReference type="Proteomes" id="UP000045051">
    <property type="component" value="Unassembled WGS sequence"/>
</dbReference>
<name>A0A0B7I216_9FLAO</name>
<dbReference type="InterPro" id="IPR000157">
    <property type="entry name" value="TIR_dom"/>
</dbReference>
<evidence type="ECO:0000313" key="4">
    <source>
        <dbReference type="Proteomes" id="UP000045051"/>
    </source>
</evidence>
<dbReference type="RefSeq" id="WP_052458126.1">
    <property type="nucleotide sequence ID" value="NZ_CDOI01000137.1"/>
</dbReference>
<dbReference type="GO" id="GO:0007165">
    <property type="term" value="P:signal transduction"/>
    <property type="evidence" value="ECO:0007669"/>
    <property type="project" value="InterPro"/>
</dbReference>
<dbReference type="InterPro" id="IPR035897">
    <property type="entry name" value="Toll_tir_struct_dom_sf"/>
</dbReference>
<keyword evidence="1" id="KW-0175">Coiled coil</keyword>
<proteinExistence type="predicted"/>
<feature type="domain" description="TIR" evidence="2">
    <location>
        <begin position="3"/>
        <end position="116"/>
    </location>
</feature>
<gene>
    <name evidence="3" type="ORF">CCAND38_270007</name>
</gene>